<protein>
    <submittedName>
        <fullName evidence="2">Uncharacterized protein</fullName>
    </submittedName>
</protein>
<dbReference type="Proteomes" id="UP000184480">
    <property type="component" value="Unassembled WGS sequence"/>
</dbReference>
<organism evidence="2 3">
    <name type="scientific">Dysgonomonas macrotermitis</name>
    <dbReference type="NCBI Taxonomy" id="1346286"/>
    <lineage>
        <taxon>Bacteria</taxon>
        <taxon>Pseudomonadati</taxon>
        <taxon>Bacteroidota</taxon>
        <taxon>Bacteroidia</taxon>
        <taxon>Bacteroidales</taxon>
        <taxon>Dysgonomonadaceae</taxon>
        <taxon>Dysgonomonas</taxon>
    </lineage>
</organism>
<dbReference type="STRING" id="1346286.SAMN05444362_1052"/>
<evidence type="ECO:0000256" key="1">
    <source>
        <dbReference type="SAM" id="MobiDB-lite"/>
    </source>
</evidence>
<dbReference type="EMBL" id="FQUC01000005">
    <property type="protein sequence ID" value="SHF27760.1"/>
    <property type="molecule type" value="Genomic_DNA"/>
</dbReference>
<proteinExistence type="predicted"/>
<evidence type="ECO:0000313" key="3">
    <source>
        <dbReference type="Proteomes" id="UP000184480"/>
    </source>
</evidence>
<accession>A0A1M5ABT3</accession>
<feature type="region of interest" description="Disordered" evidence="1">
    <location>
        <begin position="1"/>
        <end position="21"/>
    </location>
</feature>
<keyword evidence="3" id="KW-1185">Reference proteome</keyword>
<gene>
    <name evidence="2" type="ORF">SAMN05444362_1052</name>
</gene>
<feature type="compositionally biased region" description="Polar residues" evidence="1">
    <location>
        <begin position="1"/>
        <end position="12"/>
    </location>
</feature>
<sequence length="33" mass="3819">MQKHQNSGNFDNSGYHFDKQKLPDKFLSGSFCL</sequence>
<evidence type="ECO:0000313" key="2">
    <source>
        <dbReference type="EMBL" id="SHF27760.1"/>
    </source>
</evidence>
<name>A0A1M5ABT3_9BACT</name>
<reference evidence="3" key="1">
    <citation type="submission" date="2016-11" db="EMBL/GenBank/DDBJ databases">
        <authorList>
            <person name="Varghese N."/>
            <person name="Submissions S."/>
        </authorList>
    </citation>
    <scope>NUCLEOTIDE SEQUENCE [LARGE SCALE GENOMIC DNA]</scope>
    <source>
        <strain evidence="3">DSM 27370</strain>
    </source>
</reference>
<dbReference type="AlphaFoldDB" id="A0A1M5ABT3"/>